<dbReference type="AlphaFoldDB" id="A0A9P0CVT6"/>
<sequence length="261" mass="28801">MREVIISIFCVVVSLFCVRSDSYMDAYKQSQNEKLDEILVKGGKNIDREFIESNNIPYNYGAPPGPDSNNYGPPVSQYGPPNPAYNAPNQPAPPLYGPPAPPPAYGSPAPQGAYGPPAPPPAYGPPAPPPFVYGPPAPPIYGPPSSSVQVFYGMPHALTSFWEKLKFKLDLFTIGKILLKLVLFKKFVSWVALICLLFFIPSLKSKFGAVTDGGGERKIKLKTKLGDEELNKLYNSIYKALDNFSYNSQKKQDNKQIFHLR</sequence>
<evidence type="ECO:0000313" key="4">
    <source>
        <dbReference type="EMBL" id="CAH1109186.1"/>
    </source>
</evidence>
<accession>A0A9P0CVT6</accession>
<keyword evidence="5" id="KW-1185">Reference proteome</keyword>
<gene>
    <name evidence="4" type="ORF">PSYICH_LOCUS8931</name>
</gene>
<dbReference type="EMBL" id="OV651815">
    <property type="protein sequence ID" value="CAH1109186.1"/>
    <property type="molecule type" value="Genomic_DNA"/>
</dbReference>
<feature type="signal peptide" evidence="3">
    <location>
        <begin position="1"/>
        <end position="20"/>
    </location>
</feature>
<keyword evidence="2" id="KW-1133">Transmembrane helix</keyword>
<feature type="compositionally biased region" description="Low complexity" evidence="1">
    <location>
        <begin position="106"/>
        <end position="115"/>
    </location>
</feature>
<keyword evidence="2" id="KW-0472">Membrane</keyword>
<proteinExistence type="predicted"/>
<organism evidence="4 5">
    <name type="scientific">Psylliodes chrysocephalus</name>
    <dbReference type="NCBI Taxonomy" id="3402493"/>
    <lineage>
        <taxon>Eukaryota</taxon>
        <taxon>Metazoa</taxon>
        <taxon>Ecdysozoa</taxon>
        <taxon>Arthropoda</taxon>
        <taxon>Hexapoda</taxon>
        <taxon>Insecta</taxon>
        <taxon>Pterygota</taxon>
        <taxon>Neoptera</taxon>
        <taxon>Endopterygota</taxon>
        <taxon>Coleoptera</taxon>
        <taxon>Polyphaga</taxon>
        <taxon>Cucujiformia</taxon>
        <taxon>Chrysomeloidea</taxon>
        <taxon>Chrysomelidae</taxon>
        <taxon>Galerucinae</taxon>
        <taxon>Alticini</taxon>
        <taxon>Psylliodes</taxon>
    </lineage>
</organism>
<evidence type="ECO:0000256" key="3">
    <source>
        <dbReference type="SAM" id="SignalP"/>
    </source>
</evidence>
<evidence type="ECO:0000256" key="1">
    <source>
        <dbReference type="SAM" id="MobiDB-lite"/>
    </source>
</evidence>
<feature type="chain" id="PRO_5040516759" evidence="3">
    <location>
        <begin position="21"/>
        <end position="261"/>
    </location>
</feature>
<name>A0A9P0CVT6_9CUCU</name>
<dbReference type="OrthoDB" id="8122776at2759"/>
<dbReference type="Proteomes" id="UP001153636">
    <property type="component" value="Chromosome 3"/>
</dbReference>
<feature type="compositionally biased region" description="Pro residues" evidence="1">
    <location>
        <begin position="90"/>
        <end position="105"/>
    </location>
</feature>
<evidence type="ECO:0000313" key="5">
    <source>
        <dbReference type="Proteomes" id="UP001153636"/>
    </source>
</evidence>
<feature type="transmembrane region" description="Helical" evidence="2">
    <location>
        <begin position="177"/>
        <end position="200"/>
    </location>
</feature>
<protein>
    <submittedName>
        <fullName evidence="4">Uncharacterized protein</fullName>
    </submittedName>
</protein>
<evidence type="ECO:0000256" key="2">
    <source>
        <dbReference type="SAM" id="Phobius"/>
    </source>
</evidence>
<keyword evidence="3" id="KW-0732">Signal</keyword>
<keyword evidence="2" id="KW-0812">Transmembrane</keyword>
<reference evidence="4" key="1">
    <citation type="submission" date="2022-01" db="EMBL/GenBank/DDBJ databases">
        <authorList>
            <person name="King R."/>
        </authorList>
    </citation>
    <scope>NUCLEOTIDE SEQUENCE</scope>
</reference>
<feature type="region of interest" description="Disordered" evidence="1">
    <location>
        <begin position="57"/>
        <end position="121"/>
    </location>
</feature>